<dbReference type="Proteomes" id="UP000199663">
    <property type="component" value="Unassembled WGS sequence"/>
</dbReference>
<protein>
    <submittedName>
        <fullName evidence="1">Uncharacterized protein</fullName>
    </submittedName>
</protein>
<evidence type="ECO:0000313" key="2">
    <source>
        <dbReference type="Proteomes" id="UP000199663"/>
    </source>
</evidence>
<organism evidence="1 2">
    <name type="scientific">Rhodonellum ikkaensis</name>
    <dbReference type="NCBI Taxonomy" id="336829"/>
    <lineage>
        <taxon>Bacteria</taxon>
        <taxon>Pseudomonadati</taxon>
        <taxon>Bacteroidota</taxon>
        <taxon>Cytophagia</taxon>
        <taxon>Cytophagales</taxon>
        <taxon>Cytophagaceae</taxon>
        <taxon>Rhodonellum</taxon>
    </lineage>
</organism>
<accession>A0A1H3S231</accession>
<sequence>MDKILSTHLIGCVCLEDLSGLATIAPPVFDMRQHYIHLPIQIEEVKNNPMKITHF</sequence>
<comment type="caution">
    <text evidence="1">The sequence shown here is derived from an EMBL/GenBank/DDBJ whole genome shotgun (WGS) entry which is preliminary data.</text>
</comment>
<keyword evidence="2" id="KW-1185">Reference proteome</keyword>
<name>A0A1H3S231_9BACT</name>
<gene>
    <name evidence="1" type="ORF">SAMN05444412_11027</name>
</gene>
<dbReference type="EMBL" id="FNQC01000010">
    <property type="protein sequence ID" value="SDZ31625.1"/>
    <property type="molecule type" value="Genomic_DNA"/>
</dbReference>
<proteinExistence type="predicted"/>
<evidence type="ECO:0000313" key="1">
    <source>
        <dbReference type="EMBL" id="SDZ31625.1"/>
    </source>
</evidence>
<reference evidence="1 2" key="1">
    <citation type="submission" date="2016-10" db="EMBL/GenBank/DDBJ databases">
        <authorList>
            <person name="Varghese N."/>
            <person name="Submissions S."/>
        </authorList>
    </citation>
    <scope>NUCLEOTIDE SEQUENCE [LARGE SCALE GENOMIC DNA]</scope>
    <source>
        <strain evidence="1 2">DSM 17997</strain>
    </source>
</reference>